<gene>
    <name evidence="2" type="ORF">JJ685_08130</name>
</gene>
<protein>
    <submittedName>
        <fullName evidence="2">Uncharacterized protein</fullName>
    </submittedName>
</protein>
<dbReference type="RefSeq" id="WP_201673762.1">
    <property type="nucleotide sequence ID" value="NZ_JAEQNE010000002.1"/>
</dbReference>
<dbReference type="Proteomes" id="UP000599109">
    <property type="component" value="Unassembled WGS sequence"/>
</dbReference>
<reference evidence="2 3" key="1">
    <citation type="journal article" date="2017" name="Int. J. Syst. Evol. Microbiol.">
        <title>Ramlibacter monticola sp. nov., isolated from forest soil.</title>
        <authorList>
            <person name="Chaudhary D.K."/>
            <person name="Kim J."/>
        </authorList>
    </citation>
    <scope>NUCLEOTIDE SEQUENCE [LARGE SCALE GENOMIC DNA]</scope>
    <source>
        <strain evidence="2 3">KACC 19175</strain>
    </source>
</reference>
<organism evidence="2 3">
    <name type="scientific">Ramlibacter monticola</name>
    <dbReference type="NCBI Taxonomy" id="1926872"/>
    <lineage>
        <taxon>Bacteria</taxon>
        <taxon>Pseudomonadati</taxon>
        <taxon>Pseudomonadota</taxon>
        <taxon>Betaproteobacteria</taxon>
        <taxon>Burkholderiales</taxon>
        <taxon>Comamonadaceae</taxon>
        <taxon>Ramlibacter</taxon>
    </lineage>
</organism>
<evidence type="ECO:0000313" key="2">
    <source>
        <dbReference type="EMBL" id="MBL0391107.1"/>
    </source>
</evidence>
<evidence type="ECO:0000313" key="3">
    <source>
        <dbReference type="Proteomes" id="UP000599109"/>
    </source>
</evidence>
<accession>A0A936YYP7</accession>
<comment type="caution">
    <text evidence="2">The sequence shown here is derived from an EMBL/GenBank/DDBJ whole genome shotgun (WGS) entry which is preliminary data.</text>
</comment>
<feature type="compositionally biased region" description="Polar residues" evidence="1">
    <location>
        <begin position="78"/>
        <end position="89"/>
    </location>
</feature>
<feature type="region of interest" description="Disordered" evidence="1">
    <location>
        <begin position="68"/>
        <end position="102"/>
    </location>
</feature>
<sequence>MSLQARRPPGHAKRKALTYAADIVSLRTQGHTLSAIRDALEDAGVLVSISTVRREVLKGTLTTAGSTPGAFPTVPQMGLTSRGKSTSPVLTPHPAPGTAPLPGKAIAEEFMRGRPTNTLFLKESSK</sequence>
<keyword evidence="3" id="KW-1185">Reference proteome</keyword>
<dbReference type="AlphaFoldDB" id="A0A936YYP7"/>
<name>A0A936YYP7_9BURK</name>
<evidence type="ECO:0000256" key="1">
    <source>
        <dbReference type="SAM" id="MobiDB-lite"/>
    </source>
</evidence>
<proteinExistence type="predicted"/>
<dbReference type="EMBL" id="JAEQNE010000002">
    <property type="protein sequence ID" value="MBL0391107.1"/>
    <property type="molecule type" value="Genomic_DNA"/>
</dbReference>